<dbReference type="PANTHER" id="PTHR34598">
    <property type="entry name" value="BLL6449 PROTEIN"/>
    <property type="match status" value="1"/>
</dbReference>
<feature type="region of interest" description="Disordered" evidence="2">
    <location>
        <begin position="150"/>
        <end position="169"/>
    </location>
</feature>
<comment type="similarity">
    <text evidence="1">Belongs to the asaB hydroxylase/desaturase family.</text>
</comment>
<reference evidence="3 4" key="1">
    <citation type="submission" date="2014-04" db="EMBL/GenBank/DDBJ databases">
        <authorList>
            <consortium name="DOE Joint Genome Institute"/>
            <person name="Kuo A."/>
            <person name="Martino E."/>
            <person name="Perotto S."/>
            <person name="Kohler A."/>
            <person name="Nagy L.G."/>
            <person name="Floudas D."/>
            <person name="Copeland A."/>
            <person name="Barry K.W."/>
            <person name="Cichocki N."/>
            <person name="Veneault-Fourrey C."/>
            <person name="LaButti K."/>
            <person name="Lindquist E.A."/>
            <person name="Lipzen A."/>
            <person name="Lundell T."/>
            <person name="Morin E."/>
            <person name="Murat C."/>
            <person name="Sun H."/>
            <person name="Tunlid A."/>
            <person name="Henrissat B."/>
            <person name="Grigoriev I.V."/>
            <person name="Hibbett D.S."/>
            <person name="Martin F."/>
            <person name="Nordberg H.P."/>
            <person name="Cantor M.N."/>
            <person name="Hua S.X."/>
        </authorList>
    </citation>
    <scope>NUCLEOTIDE SEQUENCE [LARGE SCALE GENOMIC DNA]</scope>
    <source>
        <strain evidence="3 4">Zn</strain>
    </source>
</reference>
<keyword evidence="4" id="KW-1185">Reference proteome</keyword>
<dbReference type="InParanoid" id="A0A0C3GF17"/>
<evidence type="ECO:0000256" key="1">
    <source>
        <dbReference type="ARBA" id="ARBA00023604"/>
    </source>
</evidence>
<reference evidence="4" key="2">
    <citation type="submission" date="2015-01" db="EMBL/GenBank/DDBJ databases">
        <title>Evolutionary Origins and Diversification of the Mycorrhizal Mutualists.</title>
        <authorList>
            <consortium name="DOE Joint Genome Institute"/>
            <consortium name="Mycorrhizal Genomics Consortium"/>
            <person name="Kohler A."/>
            <person name="Kuo A."/>
            <person name="Nagy L.G."/>
            <person name="Floudas D."/>
            <person name="Copeland A."/>
            <person name="Barry K.W."/>
            <person name="Cichocki N."/>
            <person name="Veneault-Fourrey C."/>
            <person name="LaButti K."/>
            <person name="Lindquist E.A."/>
            <person name="Lipzen A."/>
            <person name="Lundell T."/>
            <person name="Morin E."/>
            <person name="Murat C."/>
            <person name="Riley R."/>
            <person name="Ohm R."/>
            <person name="Sun H."/>
            <person name="Tunlid A."/>
            <person name="Henrissat B."/>
            <person name="Grigoriev I.V."/>
            <person name="Hibbett D.S."/>
            <person name="Martin F."/>
        </authorList>
    </citation>
    <scope>NUCLEOTIDE SEQUENCE [LARGE SCALE GENOMIC DNA]</scope>
    <source>
        <strain evidence="4">Zn</strain>
    </source>
</reference>
<dbReference type="Proteomes" id="UP000054321">
    <property type="component" value="Unassembled WGS sequence"/>
</dbReference>
<accession>A0A0C3GF17</accession>
<evidence type="ECO:0000313" key="3">
    <source>
        <dbReference type="EMBL" id="KIM94715.1"/>
    </source>
</evidence>
<name>A0A0C3GF17_OIDMZ</name>
<gene>
    <name evidence="3" type="ORF">OIDMADRAFT_106707</name>
</gene>
<evidence type="ECO:0008006" key="5">
    <source>
        <dbReference type="Google" id="ProtNLM"/>
    </source>
</evidence>
<evidence type="ECO:0000256" key="2">
    <source>
        <dbReference type="SAM" id="MobiDB-lite"/>
    </source>
</evidence>
<dbReference type="NCBIfam" id="NF041278">
    <property type="entry name" value="CmcJ_NvfI_EfuI"/>
    <property type="match status" value="1"/>
</dbReference>
<protein>
    <recommendedName>
        <fullName evidence="5">GA4 desaturase</fullName>
    </recommendedName>
</protein>
<dbReference type="GO" id="GO:0016491">
    <property type="term" value="F:oxidoreductase activity"/>
    <property type="evidence" value="ECO:0007669"/>
    <property type="project" value="InterPro"/>
</dbReference>
<dbReference type="STRING" id="913774.A0A0C3GF17"/>
<organism evidence="3 4">
    <name type="scientific">Oidiodendron maius (strain Zn)</name>
    <dbReference type="NCBI Taxonomy" id="913774"/>
    <lineage>
        <taxon>Eukaryota</taxon>
        <taxon>Fungi</taxon>
        <taxon>Dikarya</taxon>
        <taxon>Ascomycota</taxon>
        <taxon>Pezizomycotina</taxon>
        <taxon>Leotiomycetes</taxon>
        <taxon>Leotiomycetes incertae sedis</taxon>
        <taxon>Myxotrichaceae</taxon>
        <taxon>Oidiodendron</taxon>
    </lineage>
</organism>
<dbReference type="OrthoDB" id="412788at2759"/>
<dbReference type="EMBL" id="KN832889">
    <property type="protein sequence ID" value="KIM94715.1"/>
    <property type="molecule type" value="Genomic_DNA"/>
</dbReference>
<dbReference type="PANTHER" id="PTHR34598:SF3">
    <property type="entry name" value="OXIDOREDUCTASE AN1597"/>
    <property type="match status" value="1"/>
</dbReference>
<dbReference type="AlphaFoldDB" id="A0A0C3GF17"/>
<dbReference type="InterPro" id="IPR044053">
    <property type="entry name" value="AsaB-like"/>
</dbReference>
<sequence>MSTTTITQAAPLQQTAHKKGKLRYVAAGHMPQACPHLFHLPEASEIQDERLLTLHNMRPIPTVRELPASADHPQLESHGFTAVHHPTTLNAAPYNSLSWRDPDLLEKYYLPETEDMLRQITGCKHVVPEAFVLRAAKGSDEDAVAIQVQRSNEGNQGGNGSEPARKRSPLDLVTGVPQFIGFDPTQGGGKPSAKVHLDYTPSGARTHLRKFHPKLTDAAADIIKVEDTLLAEGKDLKTNYKESNGPRWAIYSIWRPLKTVRRDALAVSDQRTIQPDDYVPTIMKFPSLGQSGILQTHDIDSYLSRYSESHKWFWVEEQKPEEVFIVTFFDSDAEKEEGRASRGVLHSSVELPGTEDEEVRESVELRCVCIW</sequence>
<dbReference type="HOGENOM" id="CLU_042688_4_1_1"/>
<evidence type="ECO:0000313" key="4">
    <source>
        <dbReference type="Proteomes" id="UP000054321"/>
    </source>
</evidence>
<proteinExistence type="inferred from homology"/>